<evidence type="ECO:0000256" key="2">
    <source>
        <dbReference type="SAM" id="SignalP"/>
    </source>
</evidence>
<name>A0A835XZ36_9CHLO</name>
<feature type="region of interest" description="Disordered" evidence="1">
    <location>
        <begin position="496"/>
        <end position="649"/>
    </location>
</feature>
<evidence type="ECO:0000313" key="4">
    <source>
        <dbReference type="Proteomes" id="UP000612055"/>
    </source>
</evidence>
<organism evidence="3 4">
    <name type="scientific">Edaphochlamys debaryana</name>
    <dbReference type="NCBI Taxonomy" id="47281"/>
    <lineage>
        <taxon>Eukaryota</taxon>
        <taxon>Viridiplantae</taxon>
        <taxon>Chlorophyta</taxon>
        <taxon>core chlorophytes</taxon>
        <taxon>Chlorophyceae</taxon>
        <taxon>CS clade</taxon>
        <taxon>Chlamydomonadales</taxon>
        <taxon>Chlamydomonadales incertae sedis</taxon>
        <taxon>Edaphochlamys</taxon>
    </lineage>
</organism>
<dbReference type="AlphaFoldDB" id="A0A835XZ36"/>
<feature type="compositionally biased region" description="Pro residues" evidence="1">
    <location>
        <begin position="561"/>
        <end position="570"/>
    </location>
</feature>
<protein>
    <submittedName>
        <fullName evidence="3">Uncharacterized protein</fullName>
    </submittedName>
</protein>
<dbReference type="OrthoDB" id="542859at2759"/>
<dbReference type="Proteomes" id="UP000612055">
    <property type="component" value="Unassembled WGS sequence"/>
</dbReference>
<dbReference type="EMBL" id="JAEHOE010000043">
    <property type="protein sequence ID" value="KAG2492630.1"/>
    <property type="molecule type" value="Genomic_DNA"/>
</dbReference>
<keyword evidence="2" id="KW-0732">Signal</keyword>
<reference evidence="3" key="1">
    <citation type="journal article" date="2020" name="bioRxiv">
        <title>Comparative genomics of Chlamydomonas.</title>
        <authorList>
            <person name="Craig R.J."/>
            <person name="Hasan A.R."/>
            <person name="Ness R.W."/>
            <person name="Keightley P.D."/>
        </authorList>
    </citation>
    <scope>NUCLEOTIDE SEQUENCE</scope>
    <source>
        <strain evidence="3">CCAP 11/70</strain>
    </source>
</reference>
<evidence type="ECO:0000313" key="3">
    <source>
        <dbReference type="EMBL" id="KAG2492630.1"/>
    </source>
</evidence>
<accession>A0A835XZ36</accession>
<keyword evidence="4" id="KW-1185">Reference proteome</keyword>
<evidence type="ECO:0000256" key="1">
    <source>
        <dbReference type="SAM" id="MobiDB-lite"/>
    </source>
</evidence>
<feature type="compositionally biased region" description="Polar residues" evidence="1">
    <location>
        <begin position="578"/>
        <end position="587"/>
    </location>
</feature>
<feature type="signal peptide" evidence="2">
    <location>
        <begin position="1"/>
        <end position="16"/>
    </location>
</feature>
<sequence>MLRLLLAAAVLAVVTGQDAVPVPGLSDWCQLPGHASTSACASDATCATGDSWWSDASICKLPGPAGQYPYNVSSYDVCGGPSAVTRVPLVDPSGAQLGEAALFRLYASTQLHVTVALGTNDSAVALYRPADGAGTGALASLFLDQSLLPGPAAQYSSLVPSSGTSPYACFTWSLDLTAVCDPLTSYQSGDGSCVCYSGAQCPPQDLSAEEVLYFFLTLNVTLAQPGADGCRTDTGTVTTLTTSFPAASVPGTGQTGSIPVGPAEGCSQAVMQLYPLYRGAASSFDCRAAPNSLGIGSDLSFRLVFQSYDGLSAFRQGMSDEKTWEGLLGALAVSCGSLGAYEDSLGEAYSVCGAAGEAPACRYVLPALRCAPPPSPPPPPPVPARCVANTTIRRLPPKFVYASCDALLWFNSRMFLPGVAVVSPFRCALAPSRGAVSVTGVLAGPGDAATYLANAGANVETLARYFNLTCSDLIVVDAAACVPEGGVITYTQQSLPASVCPRPPAPPPAPPNPPPPRPPRPPSIPPAPPEFPGEPPPPSSPVSPPAPQQPEPDGGQTGEPGVPPEAPVSPPIALEASVAQTATSPDSPNRVLDLPAQPGGDDLAFAGPPDAPSTPPPSPEEELGQAPPSGEGRRRRALLSRNRGEGPQR</sequence>
<feature type="compositionally biased region" description="Pro residues" evidence="1">
    <location>
        <begin position="501"/>
        <end position="550"/>
    </location>
</feature>
<feature type="compositionally biased region" description="Pro residues" evidence="1">
    <location>
        <begin position="609"/>
        <end position="618"/>
    </location>
</feature>
<gene>
    <name evidence="3" type="ORF">HYH03_009046</name>
</gene>
<proteinExistence type="predicted"/>
<feature type="chain" id="PRO_5032811379" evidence="2">
    <location>
        <begin position="17"/>
        <end position="649"/>
    </location>
</feature>
<comment type="caution">
    <text evidence="3">The sequence shown here is derived from an EMBL/GenBank/DDBJ whole genome shotgun (WGS) entry which is preliminary data.</text>
</comment>